<feature type="transmembrane region" description="Helical" evidence="10">
    <location>
        <begin position="325"/>
        <end position="350"/>
    </location>
</feature>
<keyword evidence="12" id="KW-1185">Reference proteome</keyword>
<feature type="transmembrane region" description="Helical" evidence="10">
    <location>
        <begin position="425"/>
        <end position="444"/>
    </location>
</feature>
<feature type="transmembrane region" description="Helical" evidence="10">
    <location>
        <begin position="203"/>
        <end position="223"/>
    </location>
</feature>
<evidence type="ECO:0000256" key="8">
    <source>
        <dbReference type="ARBA" id="ARBA00023136"/>
    </source>
</evidence>
<comment type="similarity">
    <text evidence="2">Belongs to the multi antimicrobial extrusion (MATE) (TC 2.A.66.1) family. MepA subfamily.</text>
</comment>
<dbReference type="PANTHER" id="PTHR43823:SF3">
    <property type="entry name" value="MULTIDRUG EXPORT PROTEIN MEPA"/>
    <property type="match status" value="1"/>
</dbReference>
<keyword evidence="4" id="KW-0813">Transport</keyword>
<dbReference type="CDD" id="cd13143">
    <property type="entry name" value="MATE_MepA_like"/>
    <property type="match status" value="1"/>
</dbReference>
<evidence type="ECO:0000313" key="11">
    <source>
        <dbReference type="EMBL" id="MBD2866958.1"/>
    </source>
</evidence>
<protein>
    <recommendedName>
        <fullName evidence="3">Multidrug export protein MepA</fullName>
    </recommendedName>
</protein>
<feature type="transmembrane region" description="Helical" evidence="10">
    <location>
        <begin position="145"/>
        <end position="165"/>
    </location>
</feature>
<keyword evidence="5" id="KW-1003">Cell membrane</keyword>
<feature type="transmembrane region" description="Helical" evidence="10">
    <location>
        <begin position="244"/>
        <end position="269"/>
    </location>
</feature>
<dbReference type="PANTHER" id="PTHR43823">
    <property type="entry name" value="SPORULATION PROTEIN YKVU"/>
    <property type="match status" value="1"/>
</dbReference>
<dbReference type="AlphaFoldDB" id="A0A927H404"/>
<dbReference type="GO" id="GO:0015297">
    <property type="term" value="F:antiporter activity"/>
    <property type="evidence" value="ECO:0007669"/>
    <property type="project" value="InterPro"/>
</dbReference>
<sequence>MSQTAVNDKERQQRFILQDSLWKVMVQLSWPAIMAMVLYGLNAVIAAVFVARYIGETALAGVSVAYPLTMFGMGFGSLIGVGAGAVLSIAIGRQDKAVQQRLLGHVNSLSLIVTIVYMTVALPLSSEFVKVMGGQGEALVLGERYFTITVLGSFFWIYGLAANMIVRAEGKMRTAALVMGIGLAADVAFNYLLVAALDLGVAGAAWATNAGMIVYTLLGFVYFSKGWSSFQTKASAFYWDWATVKSIVSLGMASLIMNVMNLVQGIVVFNALSRYGTMQDIAFYGVVYRVFTFLLTPIFGLMRALQPVVGINYGAGQYERVIRAYQIFTAASVLLTLPFWLISMLAPGSVLGLMLPGSAMTAEQSQFFRIYMAILPLLSIVFMAMTFFPAIDKGRPAAVIGLVRQLVFYIPVMLIAPAITGVAGVYWGALAIDTLMVVWTVLLIQKECRALRKKTWPQAGLTVPL</sequence>
<evidence type="ECO:0000256" key="5">
    <source>
        <dbReference type="ARBA" id="ARBA00022475"/>
    </source>
</evidence>
<dbReference type="InterPro" id="IPR048279">
    <property type="entry name" value="MdtK-like"/>
</dbReference>
<evidence type="ECO:0000256" key="4">
    <source>
        <dbReference type="ARBA" id="ARBA00022448"/>
    </source>
</evidence>
<feature type="transmembrane region" description="Helical" evidence="10">
    <location>
        <begin position="398"/>
        <end position="419"/>
    </location>
</feature>
<dbReference type="InterPro" id="IPR051327">
    <property type="entry name" value="MATE_MepA_subfamily"/>
</dbReference>
<name>A0A927H404_9BACL</name>
<feature type="transmembrane region" description="Helical" evidence="10">
    <location>
        <begin position="66"/>
        <end position="90"/>
    </location>
</feature>
<gene>
    <name evidence="11" type="ORF">IDH41_00100</name>
</gene>
<proteinExistence type="inferred from homology"/>
<keyword evidence="7 10" id="KW-1133">Transmembrane helix</keyword>
<evidence type="ECO:0000256" key="7">
    <source>
        <dbReference type="ARBA" id="ARBA00022989"/>
    </source>
</evidence>
<keyword evidence="6 10" id="KW-0812">Transmembrane</keyword>
<evidence type="ECO:0000256" key="6">
    <source>
        <dbReference type="ARBA" id="ARBA00022692"/>
    </source>
</evidence>
<comment type="caution">
    <text evidence="11">The sequence shown here is derived from an EMBL/GenBank/DDBJ whole genome shotgun (WGS) entry which is preliminary data.</text>
</comment>
<comment type="subcellular location">
    <subcellularLocation>
        <location evidence="1">Cell membrane</location>
        <topology evidence="1">Multi-pass membrane protein</topology>
    </subcellularLocation>
</comment>
<feature type="transmembrane region" description="Helical" evidence="10">
    <location>
        <begin position="21"/>
        <end position="54"/>
    </location>
</feature>
<evidence type="ECO:0000256" key="3">
    <source>
        <dbReference type="ARBA" id="ARBA00022106"/>
    </source>
</evidence>
<keyword evidence="8 10" id="KW-0472">Membrane</keyword>
<dbReference type="PIRSF" id="PIRSF006603">
    <property type="entry name" value="DinF"/>
    <property type="match status" value="1"/>
</dbReference>
<dbReference type="GO" id="GO:0042910">
    <property type="term" value="F:xenobiotic transmembrane transporter activity"/>
    <property type="evidence" value="ECO:0007669"/>
    <property type="project" value="InterPro"/>
</dbReference>
<feature type="transmembrane region" description="Helical" evidence="10">
    <location>
        <begin position="177"/>
        <end position="197"/>
    </location>
</feature>
<feature type="transmembrane region" description="Helical" evidence="10">
    <location>
        <begin position="281"/>
        <end position="305"/>
    </location>
</feature>
<dbReference type="Pfam" id="PF01554">
    <property type="entry name" value="MatE"/>
    <property type="match status" value="2"/>
</dbReference>
<dbReference type="EMBL" id="JACXIY010000001">
    <property type="protein sequence ID" value="MBD2866958.1"/>
    <property type="molecule type" value="Genomic_DNA"/>
</dbReference>
<dbReference type="InterPro" id="IPR002528">
    <property type="entry name" value="MATE_fam"/>
</dbReference>
<dbReference type="GO" id="GO:0046677">
    <property type="term" value="P:response to antibiotic"/>
    <property type="evidence" value="ECO:0007669"/>
    <property type="project" value="UniProtKB-KW"/>
</dbReference>
<accession>A0A927H404</accession>
<feature type="transmembrane region" description="Helical" evidence="10">
    <location>
        <begin position="102"/>
        <end position="125"/>
    </location>
</feature>
<evidence type="ECO:0000256" key="2">
    <source>
        <dbReference type="ARBA" id="ARBA00008417"/>
    </source>
</evidence>
<organism evidence="11 12">
    <name type="scientific">Paenibacillus arenilitoris</name>
    <dbReference type="NCBI Taxonomy" id="2772299"/>
    <lineage>
        <taxon>Bacteria</taxon>
        <taxon>Bacillati</taxon>
        <taxon>Bacillota</taxon>
        <taxon>Bacilli</taxon>
        <taxon>Bacillales</taxon>
        <taxon>Paenibacillaceae</taxon>
        <taxon>Paenibacillus</taxon>
    </lineage>
</organism>
<feature type="transmembrane region" description="Helical" evidence="10">
    <location>
        <begin position="370"/>
        <end position="391"/>
    </location>
</feature>
<evidence type="ECO:0000256" key="10">
    <source>
        <dbReference type="SAM" id="Phobius"/>
    </source>
</evidence>
<evidence type="ECO:0000256" key="9">
    <source>
        <dbReference type="ARBA" id="ARBA00023251"/>
    </source>
</evidence>
<dbReference type="Proteomes" id="UP000632125">
    <property type="component" value="Unassembled WGS sequence"/>
</dbReference>
<evidence type="ECO:0000313" key="12">
    <source>
        <dbReference type="Proteomes" id="UP000632125"/>
    </source>
</evidence>
<evidence type="ECO:0000256" key="1">
    <source>
        <dbReference type="ARBA" id="ARBA00004651"/>
    </source>
</evidence>
<dbReference type="InterPro" id="IPR045070">
    <property type="entry name" value="MATE_MepA-like"/>
</dbReference>
<keyword evidence="9" id="KW-0046">Antibiotic resistance</keyword>
<dbReference type="GO" id="GO:0005886">
    <property type="term" value="C:plasma membrane"/>
    <property type="evidence" value="ECO:0007669"/>
    <property type="project" value="UniProtKB-SubCell"/>
</dbReference>
<dbReference type="RefSeq" id="WP_190857140.1">
    <property type="nucleotide sequence ID" value="NZ_JACXIY010000001.1"/>
</dbReference>
<reference evidence="11" key="1">
    <citation type="submission" date="2020-09" db="EMBL/GenBank/DDBJ databases">
        <title>A novel bacterium of genus Paenibacillus, isolated from South China Sea.</title>
        <authorList>
            <person name="Huang H."/>
            <person name="Mo K."/>
            <person name="Hu Y."/>
        </authorList>
    </citation>
    <scope>NUCLEOTIDE SEQUENCE</scope>
    <source>
        <strain evidence="11">IB182493</strain>
    </source>
</reference>